<reference evidence="2" key="2">
    <citation type="submission" date="2021-04" db="EMBL/GenBank/DDBJ databases">
        <authorList>
            <person name="Gilroy R."/>
        </authorList>
    </citation>
    <scope>NUCLEOTIDE SEQUENCE</scope>
    <source>
        <strain evidence="2">ChiBcec2-3848</strain>
    </source>
</reference>
<name>A0A9D2TC41_9FIRM</name>
<gene>
    <name evidence="2" type="ORF">H9753_05495</name>
</gene>
<evidence type="ECO:0000313" key="3">
    <source>
        <dbReference type="Proteomes" id="UP000823886"/>
    </source>
</evidence>
<dbReference type="CDD" id="cd00038">
    <property type="entry name" value="CAP_ED"/>
    <property type="match status" value="1"/>
</dbReference>
<dbReference type="EMBL" id="DWVZ01000071">
    <property type="protein sequence ID" value="HJC63057.1"/>
    <property type="molecule type" value="Genomic_DNA"/>
</dbReference>
<dbReference type="AlphaFoldDB" id="A0A9D2TC41"/>
<dbReference type="Pfam" id="PF00027">
    <property type="entry name" value="cNMP_binding"/>
    <property type="match status" value="1"/>
</dbReference>
<dbReference type="InterPro" id="IPR000595">
    <property type="entry name" value="cNMP-bd_dom"/>
</dbReference>
<dbReference type="Proteomes" id="UP000823886">
    <property type="component" value="Unassembled WGS sequence"/>
</dbReference>
<protein>
    <submittedName>
        <fullName evidence="2">Crp/Fnr family transcriptional regulator</fullName>
    </submittedName>
</protein>
<dbReference type="PANTHER" id="PTHR24567:SF74">
    <property type="entry name" value="HTH-TYPE TRANSCRIPTIONAL REGULATOR ARCR"/>
    <property type="match status" value="1"/>
</dbReference>
<evidence type="ECO:0000259" key="1">
    <source>
        <dbReference type="PROSITE" id="PS50042"/>
    </source>
</evidence>
<feature type="domain" description="Cyclic nucleotide-binding" evidence="1">
    <location>
        <begin position="23"/>
        <end position="122"/>
    </location>
</feature>
<accession>A0A9D2TC41</accession>
<dbReference type="InterPro" id="IPR014710">
    <property type="entry name" value="RmlC-like_jellyroll"/>
</dbReference>
<proteinExistence type="predicted"/>
<evidence type="ECO:0000313" key="2">
    <source>
        <dbReference type="EMBL" id="HJC63057.1"/>
    </source>
</evidence>
<dbReference type="InterPro" id="IPR018490">
    <property type="entry name" value="cNMP-bd_dom_sf"/>
</dbReference>
<dbReference type="GO" id="GO:0003700">
    <property type="term" value="F:DNA-binding transcription factor activity"/>
    <property type="evidence" value="ECO:0007669"/>
    <property type="project" value="TreeGrafter"/>
</dbReference>
<feature type="non-terminal residue" evidence="2">
    <location>
        <position position="139"/>
    </location>
</feature>
<reference evidence="2" key="1">
    <citation type="journal article" date="2021" name="PeerJ">
        <title>Extensive microbial diversity within the chicken gut microbiome revealed by metagenomics and culture.</title>
        <authorList>
            <person name="Gilroy R."/>
            <person name="Ravi A."/>
            <person name="Getino M."/>
            <person name="Pursley I."/>
            <person name="Horton D.L."/>
            <person name="Alikhan N.F."/>
            <person name="Baker D."/>
            <person name="Gharbi K."/>
            <person name="Hall N."/>
            <person name="Watson M."/>
            <person name="Adriaenssens E.M."/>
            <person name="Foster-Nyarko E."/>
            <person name="Jarju S."/>
            <person name="Secka A."/>
            <person name="Antonio M."/>
            <person name="Oren A."/>
            <person name="Chaudhuri R.R."/>
            <person name="La Ragione R."/>
            <person name="Hildebrand F."/>
            <person name="Pallen M.J."/>
        </authorList>
    </citation>
    <scope>NUCLEOTIDE SEQUENCE</scope>
    <source>
        <strain evidence="2">ChiBcec2-3848</strain>
    </source>
</reference>
<dbReference type="GO" id="GO:0005829">
    <property type="term" value="C:cytosol"/>
    <property type="evidence" value="ECO:0007669"/>
    <property type="project" value="TreeGrafter"/>
</dbReference>
<dbReference type="PROSITE" id="PS50042">
    <property type="entry name" value="CNMP_BINDING_3"/>
    <property type="match status" value="1"/>
</dbReference>
<sequence length="139" mass="16134">MEQIKIPDSLFPYFEKAGTLWRYEPDETIYFQGEHADKLFFIKSGRVRAFYVTKSGKELTFEIVEKGKIIGESALLAHSVYPVSVAAVNQVELLACDLDTLSPYMDESTELMHLMLRLLSRTCCHLTEQLRRITLYDRY</sequence>
<dbReference type="InterPro" id="IPR050397">
    <property type="entry name" value="Env_Response_Regulators"/>
</dbReference>
<dbReference type="Gene3D" id="2.60.120.10">
    <property type="entry name" value="Jelly Rolls"/>
    <property type="match status" value="1"/>
</dbReference>
<dbReference type="SUPFAM" id="SSF51206">
    <property type="entry name" value="cAMP-binding domain-like"/>
    <property type="match status" value="1"/>
</dbReference>
<comment type="caution">
    <text evidence="2">The sequence shown here is derived from an EMBL/GenBank/DDBJ whole genome shotgun (WGS) entry which is preliminary data.</text>
</comment>
<dbReference type="SMART" id="SM00100">
    <property type="entry name" value="cNMP"/>
    <property type="match status" value="1"/>
</dbReference>
<dbReference type="PANTHER" id="PTHR24567">
    <property type="entry name" value="CRP FAMILY TRANSCRIPTIONAL REGULATORY PROTEIN"/>
    <property type="match status" value="1"/>
</dbReference>
<organism evidence="2 3">
    <name type="scientific">Candidatus Blautia merdavium</name>
    <dbReference type="NCBI Taxonomy" id="2838494"/>
    <lineage>
        <taxon>Bacteria</taxon>
        <taxon>Bacillati</taxon>
        <taxon>Bacillota</taxon>
        <taxon>Clostridia</taxon>
        <taxon>Lachnospirales</taxon>
        <taxon>Lachnospiraceae</taxon>
        <taxon>Blautia</taxon>
    </lineage>
</organism>